<keyword evidence="1" id="KW-0812">Transmembrane</keyword>
<dbReference type="PANTHER" id="PTHR37305:SF1">
    <property type="entry name" value="MEMBRANE PROTEIN"/>
    <property type="match status" value="1"/>
</dbReference>
<gene>
    <name evidence="2" type="ORF">BXY41_101320</name>
</gene>
<feature type="transmembrane region" description="Helical" evidence="1">
    <location>
        <begin position="98"/>
        <end position="118"/>
    </location>
</feature>
<proteinExistence type="predicted"/>
<sequence length="244" mass="28041">MYKLLYSEYQKIKWLFILSIILLEGVLTWILAAGNTKSLSYYFPYNWTTLYFQAVSFHGMFFLPLFTGIFAALLCFYEHKDGGWKQLLTMPYPRFKVILSKLLALITLIALMQVLFLAEYLITGSIIYVEGMIPWKCILQGIIGGWLACFPLAMLQVWLATRFQSFGVALLLCIFSVIPNIVLTGLPASLGAWFPFSAPYYAMFPQGINLSPQVEPTTYILILLITFFAYFMIGIRSFVRKDWK</sequence>
<feature type="transmembrane region" description="Helical" evidence="1">
    <location>
        <begin position="51"/>
        <end position="77"/>
    </location>
</feature>
<evidence type="ECO:0008006" key="4">
    <source>
        <dbReference type="Google" id="ProtNLM"/>
    </source>
</evidence>
<evidence type="ECO:0000256" key="1">
    <source>
        <dbReference type="SAM" id="Phobius"/>
    </source>
</evidence>
<feature type="transmembrane region" description="Helical" evidence="1">
    <location>
        <begin position="138"/>
        <end position="159"/>
    </location>
</feature>
<name>A0A2S6HYL5_9FIRM</name>
<feature type="transmembrane region" description="Helical" evidence="1">
    <location>
        <begin position="166"/>
        <end position="196"/>
    </location>
</feature>
<dbReference type="Proteomes" id="UP000237749">
    <property type="component" value="Unassembled WGS sequence"/>
</dbReference>
<dbReference type="EMBL" id="PTJA01000001">
    <property type="protein sequence ID" value="PPK83257.1"/>
    <property type="molecule type" value="Genomic_DNA"/>
</dbReference>
<keyword evidence="1" id="KW-0472">Membrane</keyword>
<comment type="caution">
    <text evidence="2">The sequence shown here is derived from an EMBL/GenBank/DDBJ whole genome shotgun (WGS) entry which is preliminary data.</text>
</comment>
<organism evidence="2 3">
    <name type="scientific">Lacrimispora xylanisolvens</name>
    <dbReference type="NCBI Taxonomy" id="384636"/>
    <lineage>
        <taxon>Bacteria</taxon>
        <taxon>Bacillati</taxon>
        <taxon>Bacillota</taxon>
        <taxon>Clostridia</taxon>
        <taxon>Lachnospirales</taxon>
        <taxon>Lachnospiraceae</taxon>
        <taxon>Lacrimispora</taxon>
    </lineage>
</organism>
<dbReference type="PANTHER" id="PTHR37305">
    <property type="entry name" value="INTEGRAL MEMBRANE PROTEIN-RELATED"/>
    <property type="match status" value="1"/>
</dbReference>
<reference evidence="2 3" key="1">
    <citation type="submission" date="2018-02" db="EMBL/GenBank/DDBJ databases">
        <title>Genomic Encyclopedia of Archaeal and Bacterial Type Strains, Phase II (KMG-II): from individual species to whole genera.</title>
        <authorList>
            <person name="Goeker M."/>
        </authorList>
    </citation>
    <scope>NUCLEOTIDE SEQUENCE [LARGE SCALE GENOMIC DNA]</scope>
    <source>
        <strain evidence="2 3">DSM 3808</strain>
    </source>
</reference>
<feature type="transmembrane region" description="Helical" evidence="1">
    <location>
        <begin position="216"/>
        <end position="239"/>
    </location>
</feature>
<dbReference type="RefSeq" id="WP_170072142.1">
    <property type="nucleotide sequence ID" value="NZ_PTJA01000001.1"/>
</dbReference>
<dbReference type="Pfam" id="PF12730">
    <property type="entry name" value="ABC2_membrane_4"/>
    <property type="match status" value="1"/>
</dbReference>
<keyword evidence="1" id="KW-1133">Transmembrane helix</keyword>
<dbReference type="AlphaFoldDB" id="A0A2S6HYL5"/>
<dbReference type="CDD" id="cd21809">
    <property type="entry name" value="ABC-2_lan_permease-like"/>
    <property type="match status" value="1"/>
</dbReference>
<evidence type="ECO:0000313" key="2">
    <source>
        <dbReference type="EMBL" id="PPK83257.1"/>
    </source>
</evidence>
<feature type="transmembrane region" description="Helical" evidence="1">
    <location>
        <begin position="12"/>
        <end position="31"/>
    </location>
</feature>
<keyword evidence="3" id="KW-1185">Reference proteome</keyword>
<evidence type="ECO:0000313" key="3">
    <source>
        <dbReference type="Proteomes" id="UP000237749"/>
    </source>
</evidence>
<protein>
    <recommendedName>
        <fullName evidence="4">ABC-2 type transport system permease protein</fullName>
    </recommendedName>
</protein>
<accession>A0A2S6HYL5</accession>